<protein>
    <submittedName>
        <fullName evidence="1">Uncharacterized protein</fullName>
    </submittedName>
</protein>
<keyword evidence="2" id="KW-1185">Reference proteome</keyword>
<reference evidence="1" key="1">
    <citation type="submission" date="2023-07" db="EMBL/GenBank/DDBJ databases">
        <title>Black Yeasts Isolated from many extreme environments.</title>
        <authorList>
            <person name="Coleine C."/>
            <person name="Stajich J.E."/>
            <person name="Selbmann L."/>
        </authorList>
    </citation>
    <scope>NUCLEOTIDE SEQUENCE</scope>
    <source>
        <strain evidence="1">CCFEE 5714</strain>
    </source>
</reference>
<evidence type="ECO:0000313" key="1">
    <source>
        <dbReference type="EMBL" id="KAK3716020.1"/>
    </source>
</evidence>
<evidence type="ECO:0000313" key="2">
    <source>
        <dbReference type="Proteomes" id="UP001281147"/>
    </source>
</evidence>
<dbReference type="Proteomes" id="UP001281147">
    <property type="component" value="Unassembled WGS sequence"/>
</dbReference>
<proteinExistence type="predicted"/>
<gene>
    <name evidence="1" type="ORF">LTR37_006750</name>
</gene>
<accession>A0ACC3NGU9</accession>
<organism evidence="1 2">
    <name type="scientific">Vermiconidia calcicola</name>
    <dbReference type="NCBI Taxonomy" id="1690605"/>
    <lineage>
        <taxon>Eukaryota</taxon>
        <taxon>Fungi</taxon>
        <taxon>Dikarya</taxon>
        <taxon>Ascomycota</taxon>
        <taxon>Pezizomycotina</taxon>
        <taxon>Dothideomycetes</taxon>
        <taxon>Dothideomycetidae</taxon>
        <taxon>Mycosphaerellales</taxon>
        <taxon>Extremaceae</taxon>
        <taxon>Vermiconidia</taxon>
    </lineage>
</organism>
<comment type="caution">
    <text evidence="1">The sequence shown here is derived from an EMBL/GenBank/DDBJ whole genome shotgun (WGS) entry which is preliminary data.</text>
</comment>
<name>A0ACC3NGU9_9PEZI</name>
<sequence>MDPRYSPETSREDRYETHLPSTSIGVITTDSPKSTKIEQLLAELGADSSDPAEQALGHSDDPTFLGLFVTPAFAQHVLDPDLPLWVFEKIKGDRKHKKTLKTVTAVVDRLPTLERSQSRKGSEGIAYAFARELSPTQSAQLASQSLSHAETKPGTVSFVIPSTLRYTAEMKAQLLLAQTTFSTGRVSTLFAATYTPQPTSNSPTGNEELRLDGEQQALHSTTIPMIASGQAGPDYIGTFLPLIPLTEPRRVERSMGNIVRALSTQTFQSAQDLRREPGHSGDSPVAATTQPASQELESTISAFFESNNVAPQAVQVWALIIPANVFSGLESREMYNQAVSCLLRRKPHEQHPLDIKVGIRNLITKQGGRLCKVLSGGGGWGKKAGLLSLDPEVEYSTSDWPDRGDSESLMNAAEEDFADITMREQQKRALGEIVKEGESLMFFLAPPSDAPAGIAPDADYARPLSRLQQSALFGCLPSSVDDVTLPSEPGTSDSATVKSPPHIQHFPDFFGILSEGGMALIVSSTPGVQALTNRSKSDVPYSSWAFGQSTNDALARKRKSNELNDAKKKVEQLTGRKLRGFGLRRNADVGFKEMAQGQRRNDEGGARTESFFEQFGDERDGEPGSEMQAFLRKNTRTLGDAQGLQEPQDPGKHTLTQRHDARSFIRKVASPGREGPFGSRSLHTLNSRRAPDSFVSKDGSLPGTHALAEDSAQQRQDGQQAENLFRPQELRPSSKSDSHRLADELPSNVNWNFTVRKDFVEMLVDWRKKLERQIHRIEENAEHSTLGGEQFRRSYQFALERRLSKVAMPLSSRKKGKPGVRGVSVRNELRKKWRNAAFEFLHELQQILDVEHTTNGARLHKFVSTDRTSVKGKKPDHLEPANITKMNEVLSGPAKTSSTKRKSKAADTRNMTVPFSAPSASNKRIKLTHRARSGERAAPRDHSGRQIQIRRILRTFAKQTNPIRAVRLAVESNYRPRPHEYHEQKSTQATARLLDMRRRLTNTTQTQLWEQMQQAGAFEDLDGLDLVCPDEDGGSSPTPERRPRGEPSLSPEAAKELLTNVRELFMAPKESMTSEQDDSASQEAADYAALEAAVNAVTQQSEDAVPEQSVRRLKSVVVSPFQAILDYESAKGIPLGYINWTISQTNPTGAWQKLERGELVCDRQFYDEWKKDLQDEKRWRTYYTRSLREQRNEKGGIAPGEATDDVPPVPDIDTESLHNEMMTIARALDPNMGPALKKLRQYADKSGGKLILGALSNTSIFPPGHKLYEKRTSDGKASKSLDGIFDVFISSAHVGMRKPAEDIYQYAVVRLREFVKTYGFGDGVKTEDIVFLDDIGTNLKTAKKLGMRTIKVQLGSVDQAVKELEKVTGLELSGREERAKL</sequence>
<dbReference type="EMBL" id="JAUTXU010000045">
    <property type="protein sequence ID" value="KAK3716020.1"/>
    <property type="molecule type" value="Genomic_DNA"/>
</dbReference>